<dbReference type="OMA" id="DHAPRQA"/>
<dbReference type="InterPro" id="IPR051219">
    <property type="entry name" value="Heterochromatin_chromo-domain"/>
</dbReference>
<evidence type="ECO:0000313" key="7">
    <source>
        <dbReference type="EMBL" id="EMC98722.1"/>
    </source>
</evidence>
<feature type="domain" description="Chromo" evidence="6">
    <location>
        <begin position="421"/>
        <end position="488"/>
    </location>
</feature>
<feature type="compositionally biased region" description="Low complexity" evidence="5">
    <location>
        <begin position="376"/>
        <end position="389"/>
    </location>
</feature>
<dbReference type="Gene3D" id="2.40.50.40">
    <property type="match status" value="2"/>
</dbReference>
<evidence type="ECO:0000259" key="6">
    <source>
        <dbReference type="PROSITE" id="PS50013"/>
    </source>
</evidence>
<feature type="region of interest" description="Disordered" evidence="5">
    <location>
        <begin position="484"/>
        <end position="542"/>
    </location>
</feature>
<dbReference type="InterPro" id="IPR016197">
    <property type="entry name" value="Chromo-like_dom_sf"/>
</dbReference>
<feature type="region of interest" description="Disordered" evidence="5">
    <location>
        <begin position="145"/>
        <end position="269"/>
    </location>
</feature>
<dbReference type="GO" id="GO:0005634">
    <property type="term" value="C:nucleus"/>
    <property type="evidence" value="ECO:0007669"/>
    <property type="project" value="UniProtKB-SubCell"/>
</dbReference>
<comment type="subcellular location">
    <subcellularLocation>
        <location evidence="1">Nucleus</location>
    </subcellularLocation>
</comment>
<dbReference type="GO" id="GO:0006338">
    <property type="term" value="P:chromatin remodeling"/>
    <property type="evidence" value="ECO:0007669"/>
    <property type="project" value="UniProtKB-ARBA"/>
</dbReference>
<dbReference type="PANTHER" id="PTHR22812">
    <property type="entry name" value="CHROMOBOX PROTEIN"/>
    <property type="match status" value="1"/>
</dbReference>
<feature type="compositionally biased region" description="Acidic residues" evidence="5">
    <location>
        <begin position="198"/>
        <end position="214"/>
    </location>
</feature>
<feature type="compositionally biased region" description="Low complexity" evidence="5">
    <location>
        <begin position="151"/>
        <end position="162"/>
    </location>
</feature>
<dbReference type="SMART" id="SM00298">
    <property type="entry name" value="CHROMO"/>
    <property type="match status" value="2"/>
</dbReference>
<feature type="coiled-coil region" evidence="4">
    <location>
        <begin position="104"/>
        <end position="136"/>
    </location>
</feature>
<evidence type="ECO:0000256" key="2">
    <source>
        <dbReference type="ARBA" id="ARBA00011353"/>
    </source>
</evidence>
<dbReference type="InterPro" id="IPR000953">
    <property type="entry name" value="Chromo/chromo_shadow_dom"/>
</dbReference>
<feature type="compositionally biased region" description="Polar residues" evidence="5">
    <location>
        <begin position="323"/>
        <end position="338"/>
    </location>
</feature>
<organism evidence="7 8">
    <name type="scientific">Baudoinia panamericana (strain UAMH 10762)</name>
    <name type="common">Angels' share fungus</name>
    <name type="synonym">Baudoinia compniacensis (strain UAMH 10762)</name>
    <dbReference type="NCBI Taxonomy" id="717646"/>
    <lineage>
        <taxon>Eukaryota</taxon>
        <taxon>Fungi</taxon>
        <taxon>Dikarya</taxon>
        <taxon>Ascomycota</taxon>
        <taxon>Pezizomycotina</taxon>
        <taxon>Dothideomycetes</taxon>
        <taxon>Dothideomycetidae</taxon>
        <taxon>Mycosphaerellales</taxon>
        <taxon>Teratosphaeriaceae</taxon>
        <taxon>Baudoinia</taxon>
    </lineage>
</organism>
<reference evidence="7 8" key="1">
    <citation type="journal article" date="2012" name="PLoS Pathog.">
        <title>Diverse lifestyles and strategies of plant pathogenesis encoded in the genomes of eighteen Dothideomycetes fungi.</title>
        <authorList>
            <person name="Ohm R.A."/>
            <person name="Feau N."/>
            <person name="Henrissat B."/>
            <person name="Schoch C.L."/>
            <person name="Horwitz B.A."/>
            <person name="Barry K.W."/>
            <person name="Condon B.J."/>
            <person name="Copeland A.C."/>
            <person name="Dhillon B."/>
            <person name="Glaser F."/>
            <person name="Hesse C.N."/>
            <person name="Kosti I."/>
            <person name="LaButti K."/>
            <person name="Lindquist E.A."/>
            <person name="Lucas S."/>
            <person name="Salamov A.A."/>
            <person name="Bradshaw R.E."/>
            <person name="Ciuffetti L."/>
            <person name="Hamelin R.C."/>
            <person name="Kema G.H.J."/>
            <person name="Lawrence C."/>
            <person name="Scott J.A."/>
            <person name="Spatafora J.W."/>
            <person name="Turgeon B.G."/>
            <person name="de Wit P.J.G.M."/>
            <person name="Zhong S."/>
            <person name="Goodwin S.B."/>
            <person name="Grigoriev I.V."/>
        </authorList>
    </citation>
    <scope>NUCLEOTIDE SEQUENCE [LARGE SCALE GENOMIC DNA]</scope>
    <source>
        <strain evidence="7 8">UAMH 10762</strain>
    </source>
</reference>
<sequence length="611" mass="68336">MPPLAHVKIPLYIPTLPVSRQSHAGTSYESKAQYRPRVYGDAPLSVKPSEDAPANARIIGRVIEPTGSVYQLRIGDVEIHDVGIDEILDYVSPECLEEYEHQQFEEEAELRRIAEIEAERQEAERRERQRHRAKLKGVVGYSDDRSELDVGASGEGSEAPAGRHGRARPSYKQLFKKFKERRRRRRNPVTGELMPLSDAEDDALELESSADDEPQATLSSLASSAPAEQHKRRRRKRDPLTGELLPLDILPQRVSSKKKRQRRRRHPLTGELMPIGWRYDPDMPPARQESNSVLAGTIPVSPAFDRLSISDEHPAKRARFDSELSSDLPQSDVESQEASEAMPAEQQLTISDVKTPPKPLLSASRGQLGVPAALQSAATSSAPETSPEPYHGTSLQRRLIAANTDIDNSEGHSAESEEGEFNIDAILDHKLSDPRTHAPEHGKKAVMLYLVKWEGYDEPSWEPVESFPDRSVVEHYHGMLKGRQISDERAEEANIDGASPKLVRSSKADSRTSLSLSAPAPKHSSPPQAMHDAQDSEEEVDDGSFEIEAIVAHHMSDPRTHRPEYGKHPVMLYQVKWKGYNNTTWEPIESFEDLSIVNDYRSQAGLPIRDA</sequence>
<dbReference type="KEGG" id="bcom:BAUCODRAFT_145754"/>
<dbReference type="RefSeq" id="XP_007673894.1">
    <property type="nucleotide sequence ID" value="XM_007675704.1"/>
</dbReference>
<feature type="compositionally biased region" description="Basic residues" evidence="5">
    <location>
        <begin position="163"/>
        <end position="187"/>
    </location>
</feature>
<dbReference type="SUPFAM" id="SSF54160">
    <property type="entry name" value="Chromo domain-like"/>
    <property type="match status" value="2"/>
</dbReference>
<dbReference type="GeneID" id="19108624"/>
<accession>M2LVP0</accession>
<proteinExistence type="predicted"/>
<feature type="compositionally biased region" description="Basic residues" evidence="5">
    <location>
        <begin position="255"/>
        <end position="267"/>
    </location>
</feature>
<dbReference type="PROSITE" id="PS50013">
    <property type="entry name" value="CHROMO_2"/>
    <property type="match status" value="2"/>
</dbReference>
<evidence type="ECO:0000256" key="5">
    <source>
        <dbReference type="SAM" id="MobiDB-lite"/>
    </source>
</evidence>
<feature type="domain" description="Chromo" evidence="6">
    <location>
        <begin position="545"/>
        <end position="603"/>
    </location>
</feature>
<dbReference type="eggNOG" id="ENOG502RH8V">
    <property type="taxonomic scope" value="Eukaryota"/>
</dbReference>
<evidence type="ECO:0000256" key="1">
    <source>
        <dbReference type="ARBA" id="ARBA00004123"/>
    </source>
</evidence>
<name>M2LVP0_BAUPA</name>
<dbReference type="AlphaFoldDB" id="M2LVP0"/>
<dbReference type="EMBL" id="KB445552">
    <property type="protein sequence ID" value="EMC98722.1"/>
    <property type="molecule type" value="Genomic_DNA"/>
</dbReference>
<protein>
    <recommendedName>
        <fullName evidence="6">Chromo domain-containing protein</fullName>
    </recommendedName>
</protein>
<dbReference type="OrthoDB" id="1918685at2759"/>
<keyword evidence="4" id="KW-0175">Coiled coil</keyword>
<keyword evidence="8" id="KW-1185">Reference proteome</keyword>
<evidence type="ECO:0000256" key="4">
    <source>
        <dbReference type="SAM" id="Coils"/>
    </source>
</evidence>
<dbReference type="HOGENOM" id="CLU_446859_0_0_1"/>
<evidence type="ECO:0000256" key="3">
    <source>
        <dbReference type="ARBA" id="ARBA00023242"/>
    </source>
</evidence>
<comment type="subunit">
    <text evidence="2">Component of the NuA4 histone acetyltransferase complex.</text>
</comment>
<feature type="compositionally biased region" description="Low complexity" evidence="5">
    <location>
        <begin position="216"/>
        <end position="227"/>
    </location>
</feature>
<keyword evidence="3" id="KW-0539">Nucleus</keyword>
<gene>
    <name evidence="7" type="ORF">BAUCODRAFT_145754</name>
</gene>
<dbReference type="Proteomes" id="UP000011761">
    <property type="component" value="Unassembled WGS sequence"/>
</dbReference>
<evidence type="ECO:0000313" key="8">
    <source>
        <dbReference type="Proteomes" id="UP000011761"/>
    </source>
</evidence>
<feature type="region of interest" description="Disordered" evidence="5">
    <location>
        <begin position="317"/>
        <end position="393"/>
    </location>
</feature>